<evidence type="ECO:0000313" key="1">
    <source>
        <dbReference type="EMBL" id="MPN56483.1"/>
    </source>
</evidence>
<gene>
    <name evidence="1" type="ORF">SDC9_204173</name>
</gene>
<dbReference type="AlphaFoldDB" id="A0A645JAD9"/>
<organism evidence="1">
    <name type="scientific">bioreactor metagenome</name>
    <dbReference type="NCBI Taxonomy" id="1076179"/>
    <lineage>
        <taxon>unclassified sequences</taxon>
        <taxon>metagenomes</taxon>
        <taxon>ecological metagenomes</taxon>
    </lineage>
</organism>
<dbReference type="EMBL" id="VSSQ01126866">
    <property type="protein sequence ID" value="MPN56483.1"/>
    <property type="molecule type" value="Genomic_DNA"/>
</dbReference>
<proteinExistence type="predicted"/>
<name>A0A645JAD9_9ZZZZ</name>
<protein>
    <submittedName>
        <fullName evidence="1">Uncharacterized protein</fullName>
    </submittedName>
</protein>
<reference evidence="1" key="1">
    <citation type="submission" date="2019-08" db="EMBL/GenBank/DDBJ databases">
        <authorList>
            <person name="Kucharzyk K."/>
            <person name="Murdoch R.W."/>
            <person name="Higgins S."/>
            <person name="Loffler F."/>
        </authorList>
    </citation>
    <scope>NUCLEOTIDE SEQUENCE</scope>
</reference>
<comment type="caution">
    <text evidence="1">The sequence shown here is derived from an EMBL/GenBank/DDBJ whole genome shotgun (WGS) entry which is preliminary data.</text>
</comment>
<accession>A0A645JAD9</accession>
<sequence>MEACRRYRQSYGVLCAERPAIPLAVLPDVFDVRVDRHVVEAQ</sequence>